<organism evidence="2 3">
    <name type="scientific">Cirrhinus molitorella</name>
    <name type="common">mud carp</name>
    <dbReference type="NCBI Taxonomy" id="172907"/>
    <lineage>
        <taxon>Eukaryota</taxon>
        <taxon>Metazoa</taxon>
        <taxon>Chordata</taxon>
        <taxon>Craniata</taxon>
        <taxon>Vertebrata</taxon>
        <taxon>Euteleostomi</taxon>
        <taxon>Actinopterygii</taxon>
        <taxon>Neopterygii</taxon>
        <taxon>Teleostei</taxon>
        <taxon>Ostariophysi</taxon>
        <taxon>Cypriniformes</taxon>
        <taxon>Cyprinidae</taxon>
        <taxon>Labeoninae</taxon>
        <taxon>Labeonini</taxon>
        <taxon>Cirrhinus</taxon>
    </lineage>
</organism>
<name>A0ABR3MGP4_9TELE</name>
<feature type="region of interest" description="Disordered" evidence="1">
    <location>
        <begin position="1"/>
        <end position="45"/>
    </location>
</feature>
<sequence>MVTSLMLPQSHCTRRSYTPAPEGVRRGEGGEERRGEGGQLSQAQRLSPSLTAALCLSLRRSRWLRLSLLLRSQRRCVAVFPSFRCFSLSRALSVMLSPSLSL</sequence>
<feature type="compositionally biased region" description="Polar residues" evidence="1">
    <location>
        <begin position="1"/>
        <end position="11"/>
    </location>
</feature>
<gene>
    <name evidence="2" type="ORF">QQF64_005893</name>
</gene>
<evidence type="ECO:0000256" key="1">
    <source>
        <dbReference type="SAM" id="MobiDB-lite"/>
    </source>
</evidence>
<evidence type="ECO:0000313" key="2">
    <source>
        <dbReference type="EMBL" id="KAL1263154.1"/>
    </source>
</evidence>
<dbReference type="EMBL" id="JAYMGO010000013">
    <property type="protein sequence ID" value="KAL1263154.1"/>
    <property type="molecule type" value="Genomic_DNA"/>
</dbReference>
<reference evidence="2 3" key="1">
    <citation type="submission" date="2023-09" db="EMBL/GenBank/DDBJ databases">
        <authorList>
            <person name="Wang M."/>
        </authorList>
    </citation>
    <scope>NUCLEOTIDE SEQUENCE [LARGE SCALE GENOMIC DNA]</scope>
    <source>
        <strain evidence="2">GT-2023</strain>
        <tissue evidence="2">Liver</tissue>
    </source>
</reference>
<evidence type="ECO:0000313" key="3">
    <source>
        <dbReference type="Proteomes" id="UP001558613"/>
    </source>
</evidence>
<proteinExistence type="predicted"/>
<protein>
    <submittedName>
        <fullName evidence="2">Uncharacterized protein</fullName>
    </submittedName>
</protein>
<dbReference type="Proteomes" id="UP001558613">
    <property type="component" value="Unassembled WGS sequence"/>
</dbReference>
<keyword evidence="3" id="KW-1185">Reference proteome</keyword>
<feature type="compositionally biased region" description="Basic and acidic residues" evidence="1">
    <location>
        <begin position="23"/>
        <end position="36"/>
    </location>
</feature>
<comment type="caution">
    <text evidence="2">The sequence shown here is derived from an EMBL/GenBank/DDBJ whole genome shotgun (WGS) entry which is preliminary data.</text>
</comment>
<accession>A0ABR3MGP4</accession>